<accession>A0A225A6C2</accession>
<keyword evidence="9" id="KW-0812">Transmembrane</keyword>
<sequence>MAQLDDDMGPAAFLWPTNRVFSAVNDNTAPCGSAAGVSNRTDFPMTNGEVALVLQDDSYNINLAISYNDNPTSNRDFTTLVSSSDFPELEPGHECYAVPNAPSSVSSGSNATLQLSYISAFETDTNSTFYVCADIRYVPLSQFTTDIPCFNVSIDDPTAVTSSQIGGATATSTGSGSTSTLSTSSGGSSLSGGAIAGVVVGVVAGAALIAGAVLMLWRHYRQKALRERAIAIKMSELTNPTRSDDRMS</sequence>
<dbReference type="InterPro" id="IPR046936">
    <property type="entry name" value="BIM1-like"/>
</dbReference>
<reference evidence="11 12" key="1">
    <citation type="submission" date="2015-06" db="EMBL/GenBank/DDBJ databases">
        <title>Talaromyces atroroseus IBT 11181 draft genome.</title>
        <authorList>
            <person name="Rasmussen K.B."/>
            <person name="Rasmussen S."/>
            <person name="Petersen B."/>
            <person name="Sicheritz-Ponten T."/>
            <person name="Mortensen U.H."/>
            <person name="Thrane U."/>
        </authorList>
    </citation>
    <scope>NUCLEOTIDE SEQUENCE [LARGE SCALE GENOMIC DNA]</scope>
    <source>
        <strain evidence="11 12">IBT 11181</strain>
    </source>
</reference>
<evidence type="ECO:0000256" key="3">
    <source>
        <dbReference type="ARBA" id="ARBA00022622"/>
    </source>
</evidence>
<dbReference type="PANTHER" id="PTHR34992">
    <property type="entry name" value="HYPHAL ANASTAMOSIS-7 PROTEIN"/>
    <property type="match status" value="1"/>
</dbReference>
<keyword evidence="3" id="KW-0336">GPI-anchor</keyword>
<dbReference type="STRING" id="1441469.A0A225A6C2"/>
<dbReference type="EMBL" id="LFMY01000017">
    <property type="protein sequence ID" value="OKL55912.1"/>
    <property type="molecule type" value="Genomic_DNA"/>
</dbReference>
<dbReference type="CDD" id="cd21176">
    <property type="entry name" value="LPMO_auxiliary-like"/>
    <property type="match status" value="1"/>
</dbReference>
<dbReference type="OrthoDB" id="4226816at2759"/>
<evidence type="ECO:0000313" key="12">
    <source>
        <dbReference type="Proteomes" id="UP000214365"/>
    </source>
</evidence>
<dbReference type="Pfam" id="PF20238">
    <property type="entry name" value="BIM1-like_dom"/>
    <property type="match status" value="1"/>
</dbReference>
<dbReference type="PANTHER" id="PTHR34992:SF5">
    <property type="entry name" value="ANCHORED PROTEIN, PUTATIVE (AFU_ORTHOLOGUE AFUA_6G02800)-RELATED"/>
    <property type="match status" value="1"/>
</dbReference>
<keyword evidence="7" id="KW-0449">Lipoprotein</keyword>
<keyword evidence="9" id="KW-1133">Transmembrane helix</keyword>
<dbReference type="GO" id="GO:0098552">
    <property type="term" value="C:side of membrane"/>
    <property type="evidence" value="ECO:0007669"/>
    <property type="project" value="UniProtKB-KW"/>
</dbReference>
<evidence type="ECO:0000256" key="8">
    <source>
        <dbReference type="SAM" id="MobiDB-lite"/>
    </source>
</evidence>
<evidence type="ECO:0000256" key="1">
    <source>
        <dbReference type="ARBA" id="ARBA00004609"/>
    </source>
</evidence>
<dbReference type="GeneID" id="31008575"/>
<dbReference type="InterPro" id="IPR046530">
    <property type="entry name" value="BIM1-like_dom"/>
</dbReference>
<evidence type="ECO:0000313" key="11">
    <source>
        <dbReference type="EMBL" id="OKL55912.1"/>
    </source>
</evidence>
<evidence type="ECO:0000256" key="6">
    <source>
        <dbReference type="ARBA" id="ARBA00023180"/>
    </source>
</evidence>
<keyword evidence="2" id="KW-1003">Cell membrane</keyword>
<comment type="caution">
    <text evidence="11">The sequence shown here is derived from an EMBL/GenBank/DDBJ whole genome shotgun (WGS) entry which is preliminary data.</text>
</comment>
<name>A0A225A6C2_TALAT</name>
<protein>
    <recommendedName>
        <fullName evidence="10">Copper acquisition factor BIM1-like domain-containing protein</fullName>
    </recommendedName>
</protein>
<evidence type="ECO:0000256" key="5">
    <source>
        <dbReference type="ARBA" id="ARBA00023136"/>
    </source>
</evidence>
<keyword evidence="12" id="KW-1185">Reference proteome</keyword>
<feature type="region of interest" description="Disordered" evidence="8">
    <location>
        <begin position="165"/>
        <end position="189"/>
    </location>
</feature>
<evidence type="ECO:0000256" key="4">
    <source>
        <dbReference type="ARBA" id="ARBA00022729"/>
    </source>
</evidence>
<comment type="subcellular location">
    <subcellularLocation>
        <location evidence="1">Cell membrane</location>
        <topology evidence="1">Lipid-anchor</topology>
        <topology evidence="1">GPI-anchor</topology>
    </subcellularLocation>
</comment>
<feature type="transmembrane region" description="Helical" evidence="9">
    <location>
        <begin position="194"/>
        <end position="217"/>
    </location>
</feature>
<dbReference type="GO" id="GO:0005886">
    <property type="term" value="C:plasma membrane"/>
    <property type="evidence" value="ECO:0007669"/>
    <property type="project" value="UniProtKB-SubCell"/>
</dbReference>
<keyword evidence="4" id="KW-0732">Signal</keyword>
<dbReference type="AlphaFoldDB" id="A0A225A6C2"/>
<feature type="domain" description="Copper acquisition factor BIM1-like" evidence="10">
    <location>
        <begin position="8"/>
        <end position="153"/>
    </location>
</feature>
<evidence type="ECO:0000256" key="7">
    <source>
        <dbReference type="ARBA" id="ARBA00023288"/>
    </source>
</evidence>
<keyword evidence="6" id="KW-0325">Glycoprotein</keyword>
<keyword evidence="5 9" id="KW-0472">Membrane</keyword>
<dbReference type="RefSeq" id="XP_020116033.1">
    <property type="nucleotide sequence ID" value="XM_020263861.1"/>
</dbReference>
<evidence type="ECO:0000256" key="9">
    <source>
        <dbReference type="SAM" id="Phobius"/>
    </source>
</evidence>
<proteinExistence type="predicted"/>
<organism evidence="11 12">
    <name type="scientific">Talaromyces atroroseus</name>
    <dbReference type="NCBI Taxonomy" id="1441469"/>
    <lineage>
        <taxon>Eukaryota</taxon>
        <taxon>Fungi</taxon>
        <taxon>Dikarya</taxon>
        <taxon>Ascomycota</taxon>
        <taxon>Pezizomycotina</taxon>
        <taxon>Eurotiomycetes</taxon>
        <taxon>Eurotiomycetidae</taxon>
        <taxon>Eurotiales</taxon>
        <taxon>Trichocomaceae</taxon>
        <taxon>Talaromyces</taxon>
        <taxon>Talaromyces sect. Trachyspermi</taxon>
    </lineage>
</organism>
<dbReference type="Proteomes" id="UP000214365">
    <property type="component" value="Unassembled WGS sequence"/>
</dbReference>
<gene>
    <name evidence="11" type="ORF">UA08_08819</name>
</gene>
<evidence type="ECO:0000256" key="2">
    <source>
        <dbReference type="ARBA" id="ARBA00022475"/>
    </source>
</evidence>
<evidence type="ECO:0000259" key="10">
    <source>
        <dbReference type="Pfam" id="PF20238"/>
    </source>
</evidence>